<gene>
    <name evidence="1" type="ORF">ASPVEDRAFT_683715</name>
</gene>
<dbReference type="Proteomes" id="UP000184073">
    <property type="component" value="Unassembled WGS sequence"/>
</dbReference>
<protein>
    <submittedName>
        <fullName evidence="1">Uncharacterized protein</fullName>
    </submittedName>
</protein>
<dbReference type="AlphaFoldDB" id="A0A1L9PM52"/>
<dbReference type="GeneID" id="63731494"/>
<dbReference type="RefSeq" id="XP_040668343.1">
    <property type="nucleotide sequence ID" value="XM_040815983.1"/>
</dbReference>
<organism evidence="1 2">
    <name type="scientific">Aspergillus versicolor CBS 583.65</name>
    <dbReference type="NCBI Taxonomy" id="1036611"/>
    <lineage>
        <taxon>Eukaryota</taxon>
        <taxon>Fungi</taxon>
        <taxon>Dikarya</taxon>
        <taxon>Ascomycota</taxon>
        <taxon>Pezizomycotina</taxon>
        <taxon>Eurotiomycetes</taxon>
        <taxon>Eurotiomycetidae</taxon>
        <taxon>Eurotiales</taxon>
        <taxon>Aspergillaceae</taxon>
        <taxon>Aspergillus</taxon>
        <taxon>Aspergillus subgen. Nidulantes</taxon>
    </lineage>
</organism>
<proteinExistence type="predicted"/>
<dbReference type="VEuPathDB" id="FungiDB:ASPVEDRAFT_683715"/>
<keyword evidence="2" id="KW-1185">Reference proteome</keyword>
<dbReference type="EMBL" id="KV878129">
    <property type="protein sequence ID" value="OJJ02581.1"/>
    <property type="molecule type" value="Genomic_DNA"/>
</dbReference>
<evidence type="ECO:0000313" key="1">
    <source>
        <dbReference type="EMBL" id="OJJ02581.1"/>
    </source>
</evidence>
<sequence>MQARSLIGAAFLASKSSLTLTSPGPWLSTLNSQGNNKIRLVSVFGLDPTAETRLDRGQHRYSTPDVTSSFQAPTTIESHYVFGAGLYTME</sequence>
<reference evidence="2" key="1">
    <citation type="journal article" date="2017" name="Genome Biol.">
        <title>Comparative genomics reveals high biological diversity and specific adaptations in the industrially and medically important fungal genus Aspergillus.</title>
        <authorList>
            <person name="de Vries R.P."/>
            <person name="Riley R."/>
            <person name="Wiebenga A."/>
            <person name="Aguilar-Osorio G."/>
            <person name="Amillis S."/>
            <person name="Uchima C.A."/>
            <person name="Anderluh G."/>
            <person name="Asadollahi M."/>
            <person name="Askin M."/>
            <person name="Barry K."/>
            <person name="Battaglia E."/>
            <person name="Bayram O."/>
            <person name="Benocci T."/>
            <person name="Braus-Stromeyer S.A."/>
            <person name="Caldana C."/>
            <person name="Canovas D."/>
            <person name="Cerqueira G.C."/>
            <person name="Chen F."/>
            <person name="Chen W."/>
            <person name="Choi C."/>
            <person name="Clum A."/>
            <person name="Dos Santos R.A."/>
            <person name="Damasio A.R."/>
            <person name="Diallinas G."/>
            <person name="Emri T."/>
            <person name="Fekete E."/>
            <person name="Flipphi M."/>
            <person name="Freyberg S."/>
            <person name="Gallo A."/>
            <person name="Gournas C."/>
            <person name="Habgood R."/>
            <person name="Hainaut M."/>
            <person name="Harispe M.L."/>
            <person name="Henrissat B."/>
            <person name="Hilden K.S."/>
            <person name="Hope R."/>
            <person name="Hossain A."/>
            <person name="Karabika E."/>
            <person name="Karaffa L."/>
            <person name="Karanyi Z."/>
            <person name="Krasevec N."/>
            <person name="Kuo A."/>
            <person name="Kusch H."/>
            <person name="LaButti K."/>
            <person name="Lagendijk E.L."/>
            <person name="Lapidus A."/>
            <person name="Levasseur A."/>
            <person name="Lindquist E."/>
            <person name="Lipzen A."/>
            <person name="Logrieco A.F."/>
            <person name="MacCabe A."/>
            <person name="Maekelae M.R."/>
            <person name="Malavazi I."/>
            <person name="Melin P."/>
            <person name="Meyer V."/>
            <person name="Mielnichuk N."/>
            <person name="Miskei M."/>
            <person name="Molnar A.P."/>
            <person name="Mule G."/>
            <person name="Ngan C.Y."/>
            <person name="Orejas M."/>
            <person name="Orosz E."/>
            <person name="Ouedraogo J.P."/>
            <person name="Overkamp K.M."/>
            <person name="Park H.-S."/>
            <person name="Perrone G."/>
            <person name="Piumi F."/>
            <person name="Punt P.J."/>
            <person name="Ram A.F."/>
            <person name="Ramon A."/>
            <person name="Rauscher S."/>
            <person name="Record E."/>
            <person name="Riano-Pachon D.M."/>
            <person name="Robert V."/>
            <person name="Roehrig J."/>
            <person name="Ruller R."/>
            <person name="Salamov A."/>
            <person name="Salih N.S."/>
            <person name="Samson R.A."/>
            <person name="Sandor E."/>
            <person name="Sanguinetti M."/>
            <person name="Schuetze T."/>
            <person name="Sepcic K."/>
            <person name="Shelest E."/>
            <person name="Sherlock G."/>
            <person name="Sophianopoulou V."/>
            <person name="Squina F.M."/>
            <person name="Sun H."/>
            <person name="Susca A."/>
            <person name="Todd R.B."/>
            <person name="Tsang A."/>
            <person name="Unkles S.E."/>
            <person name="van de Wiele N."/>
            <person name="van Rossen-Uffink D."/>
            <person name="Oliveira J.V."/>
            <person name="Vesth T.C."/>
            <person name="Visser J."/>
            <person name="Yu J.-H."/>
            <person name="Zhou M."/>
            <person name="Andersen M.R."/>
            <person name="Archer D.B."/>
            <person name="Baker S.E."/>
            <person name="Benoit I."/>
            <person name="Brakhage A.A."/>
            <person name="Braus G.H."/>
            <person name="Fischer R."/>
            <person name="Frisvad J.C."/>
            <person name="Goldman G.H."/>
            <person name="Houbraken J."/>
            <person name="Oakley B."/>
            <person name="Pocsi I."/>
            <person name="Scazzocchio C."/>
            <person name="Seiboth B."/>
            <person name="vanKuyk P.A."/>
            <person name="Wortman J."/>
            <person name="Dyer P.S."/>
            <person name="Grigoriev I.V."/>
        </authorList>
    </citation>
    <scope>NUCLEOTIDE SEQUENCE [LARGE SCALE GENOMIC DNA]</scope>
    <source>
        <strain evidence="2">CBS 583.65</strain>
    </source>
</reference>
<name>A0A1L9PM52_ASPVE</name>
<accession>A0A1L9PM52</accession>
<evidence type="ECO:0000313" key="2">
    <source>
        <dbReference type="Proteomes" id="UP000184073"/>
    </source>
</evidence>